<reference evidence="1 2" key="1">
    <citation type="submission" date="2019-02" db="EMBL/GenBank/DDBJ databases">
        <authorList>
            <consortium name="Pathogen Informatics"/>
        </authorList>
    </citation>
    <scope>NUCLEOTIDE SEQUENCE [LARGE SCALE GENOMIC DNA]</scope>
    <source>
        <strain evidence="1 2">3012STDY6756504</strain>
    </source>
</reference>
<evidence type="ECO:0000313" key="1">
    <source>
        <dbReference type="EMBL" id="VFB00437.1"/>
    </source>
</evidence>
<proteinExistence type="predicted"/>
<organism evidence="1 2">
    <name type="scientific">Nocardia cyriacigeorgica</name>
    <dbReference type="NCBI Taxonomy" id="135487"/>
    <lineage>
        <taxon>Bacteria</taxon>
        <taxon>Bacillati</taxon>
        <taxon>Actinomycetota</taxon>
        <taxon>Actinomycetes</taxon>
        <taxon>Mycobacteriales</taxon>
        <taxon>Nocardiaceae</taxon>
        <taxon>Nocardia</taxon>
    </lineage>
</organism>
<accession>A0A4U8W322</accession>
<gene>
    <name evidence="1" type="ORF">NCTC10797_04233</name>
</gene>
<dbReference type="Proteomes" id="UP000290439">
    <property type="component" value="Chromosome"/>
</dbReference>
<evidence type="ECO:0000313" key="2">
    <source>
        <dbReference type="Proteomes" id="UP000290439"/>
    </source>
</evidence>
<dbReference type="AlphaFoldDB" id="A0A4U8W322"/>
<sequence>MVSALGECGEPLRHSSFHLTTRWLRRQVLRTTNPRLSNVVRELAMPAAFTPFARAGLTLIGALSQLEAEVGYLDEVVRALPFLDEVFQRAGTLAEGRPVDLDPERRLRVVPIS</sequence>
<protein>
    <submittedName>
        <fullName evidence="1">Uncharacterized protein</fullName>
    </submittedName>
</protein>
<name>A0A4U8W322_9NOCA</name>
<dbReference type="EMBL" id="LR215973">
    <property type="protein sequence ID" value="VFB00437.1"/>
    <property type="molecule type" value="Genomic_DNA"/>
</dbReference>